<dbReference type="AlphaFoldDB" id="A0ABD0J718"/>
<accession>A0ABD0J718</accession>
<protein>
    <submittedName>
        <fullName evidence="1">Uncharacterized protein</fullName>
    </submittedName>
</protein>
<dbReference type="Proteomes" id="UP001519460">
    <property type="component" value="Unassembled WGS sequence"/>
</dbReference>
<comment type="caution">
    <text evidence="1">The sequence shown here is derived from an EMBL/GenBank/DDBJ whole genome shotgun (WGS) entry which is preliminary data.</text>
</comment>
<dbReference type="EMBL" id="JACVVK020000598">
    <property type="protein sequence ID" value="KAK7463911.1"/>
    <property type="molecule type" value="Genomic_DNA"/>
</dbReference>
<gene>
    <name evidence="1" type="ORF">BaRGS_00038077</name>
</gene>
<evidence type="ECO:0000313" key="1">
    <source>
        <dbReference type="EMBL" id="KAK7463911.1"/>
    </source>
</evidence>
<name>A0ABD0J718_9CAEN</name>
<feature type="non-terminal residue" evidence="1">
    <location>
        <position position="1"/>
    </location>
</feature>
<reference evidence="1 2" key="1">
    <citation type="journal article" date="2023" name="Sci. Data">
        <title>Genome assembly of the Korean intertidal mud-creeper Batillaria attramentaria.</title>
        <authorList>
            <person name="Patra A.K."/>
            <person name="Ho P.T."/>
            <person name="Jun S."/>
            <person name="Lee S.J."/>
            <person name="Kim Y."/>
            <person name="Won Y.J."/>
        </authorList>
    </citation>
    <scope>NUCLEOTIDE SEQUENCE [LARGE SCALE GENOMIC DNA]</scope>
    <source>
        <strain evidence="1">Wonlab-2016</strain>
    </source>
</reference>
<organism evidence="1 2">
    <name type="scientific">Batillaria attramentaria</name>
    <dbReference type="NCBI Taxonomy" id="370345"/>
    <lineage>
        <taxon>Eukaryota</taxon>
        <taxon>Metazoa</taxon>
        <taxon>Spiralia</taxon>
        <taxon>Lophotrochozoa</taxon>
        <taxon>Mollusca</taxon>
        <taxon>Gastropoda</taxon>
        <taxon>Caenogastropoda</taxon>
        <taxon>Sorbeoconcha</taxon>
        <taxon>Cerithioidea</taxon>
        <taxon>Batillariidae</taxon>
        <taxon>Batillaria</taxon>
    </lineage>
</organism>
<proteinExistence type="predicted"/>
<evidence type="ECO:0000313" key="2">
    <source>
        <dbReference type="Proteomes" id="UP001519460"/>
    </source>
</evidence>
<keyword evidence="2" id="KW-1185">Reference proteome</keyword>
<sequence length="146" mass="15925">NGGLCIYRLRLIPCAAGLKAGVDTGQFRHLLTIRNAQCVLQFRRGLGKHTSGPYMDSARSLQALHAIVRPSPLLAQPRYKRSRGSQEAEEDCLVRAEANQALEVLLTTRCAVNLNPVPADPTGGRTDSVLHEARLPIGPSHRVQKV</sequence>